<sequence length="249" mass="29748">MLENKDALLYSVIKMNSNYYNGYSEIAETKLSELSGIPISTIKKHRPKLLKTGIFSSWSYFKDKLGHNRIRYQMEINPENYFILKNTFFSNNKLNEEEKGFLLKLKTITTNNTNLIPYNKTKIKSLMKIGKNNDLIKRLTEKGYVLRFETDKYYLNNNDILFSSNEEREKVYRMIEKMCLNREIIPPPFDKNRLDKIKYKFPLLKLEEQLNKRCSEFKNGDLYEYIFKCFNITQKQPLKNTYDEPCLIL</sequence>
<proteinExistence type="predicted"/>
<name>A0AAD2TMI8_PARDI</name>
<gene>
    <name evidence="1" type="ORF">HMPREF1059_03015</name>
</gene>
<dbReference type="AlphaFoldDB" id="A0AAD2TMI8"/>
<organism evidence="1 2">
    <name type="scientific">Parabacteroides distasonis CL09T03C24</name>
    <dbReference type="NCBI Taxonomy" id="999417"/>
    <lineage>
        <taxon>Bacteria</taxon>
        <taxon>Pseudomonadati</taxon>
        <taxon>Bacteroidota</taxon>
        <taxon>Bacteroidia</taxon>
        <taxon>Bacteroidales</taxon>
        <taxon>Tannerellaceae</taxon>
        <taxon>Parabacteroides</taxon>
    </lineage>
</organism>
<evidence type="ECO:0000313" key="1">
    <source>
        <dbReference type="EMBL" id="EKN23591.1"/>
    </source>
</evidence>
<comment type="caution">
    <text evidence="1">The sequence shown here is derived from an EMBL/GenBank/DDBJ whole genome shotgun (WGS) entry which is preliminary data.</text>
</comment>
<dbReference type="Proteomes" id="UP000006262">
    <property type="component" value="Unassembled WGS sequence"/>
</dbReference>
<reference evidence="1 2" key="1">
    <citation type="submission" date="2012-02" db="EMBL/GenBank/DDBJ databases">
        <title>The Genome Sequence of Parabacteroides distasonis CL09T03C24.</title>
        <authorList>
            <consortium name="The Broad Institute Genome Sequencing Platform"/>
            <person name="Earl A."/>
            <person name="Ward D."/>
            <person name="Feldgarden M."/>
            <person name="Gevers D."/>
            <person name="Zitomersky N.L."/>
            <person name="Coyne M.J."/>
            <person name="Comstock L.E."/>
            <person name="Young S.K."/>
            <person name="Zeng Q."/>
            <person name="Gargeya S."/>
            <person name="Fitzgerald M."/>
            <person name="Haas B."/>
            <person name="Abouelleil A."/>
            <person name="Alvarado L."/>
            <person name="Arachchi H.M."/>
            <person name="Berlin A."/>
            <person name="Chapman S.B."/>
            <person name="Gearin G."/>
            <person name="Goldberg J."/>
            <person name="Griggs A."/>
            <person name="Gujja S."/>
            <person name="Hansen M."/>
            <person name="Heiman D."/>
            <person name="Howarth C."/>
            <person name="Larimer J."/>
            <person name="Lui A."/>
            <person name="MacDonald P.J.P."/>
            <person name="McCowen C."/>
            <person name="Montmayeur A."/>
            <person name="Murphy C."/>
            <person name="Neiman D."/>
            <person name="Pearson M."/>
            <person name="Priest M."/>
            <person name="Roberts A."/>
            <person name="Saif S."/>
            <person name="Shea T."/>
            <person name="Sisk P."/>
            <person name="Stolte C."/>
            <person name="Sykes S."/>
            <person name="Wortman J."/>
            <person name="Nusbaum C."/>
            <person name="Birren B."/>
        </authorList>
    </citation>
    <scope>NUCLEOTIDE SEQUENCE [LARGE SCALE GENOMIC DNA]</scope>
    <source>
        <strain evidence="1 2">CL09T03C24</strain>
    </source>
</reference>
<accession>A0AAD2TMI8</accession>
<evidence type="ECO:0000313" key="2">
    <source>
        <dbReference type="Proteomes" id="UP000006262"/>
    </source>
</evidence>
<protein>
    <submittedName>
        <fullName evidence="1">Uncharacterized protein</fullName>
    </submittedName>
</protein>
<dbReference type="EMBL" id="AGZN01000031">
    <property type="protein sequence ID" value="EKN23591.1"/>
    <property type="molecule type" value="Genomic_DNA"/>
</dbReference>